<dbReference type="RefSeq" id="WP_059039035.1">
    <property type="nucleotide sequence ID" value="NZ_JAADZU010000068.1"/>
</dbReference>
<dbReference type="Proteomes" id="UP000466307">
    <property type="component" value="Unassembled WGS sequence"/>
</dbReference>
<feature type="transmembrane region" description="Helical" evidence="2">
    <location>
        <begin position="12"/>
        <end position="32"/>
    </location>
</feature>
<keyword evidence="2" id="KW-0472">Membrane</keyword>
<name>A0A7K3LT25_9ACTN</name>
<evidence type="ECO:0000256" key="1">
    <source>
        <dbReference type="SAM" id="MobiDB-lite"/>
    </source>
</evidence>
<keyword evidence="2" id="KW-0812">Transmembrane</keyword>
<proteinExistence type="predicted"/>
<evidence type="ECO:0000256" key="2">
    <source>
        <dbReference type="SAM" id="Phobius"/>
    </source>
</evidence>
<gene>
    <name evidence="3" type="ORF">GYA93_17880</name>
</gene>
<organism evidence="3 4">
    <name type="scientific">Gordonia desulfuricans</name>
    <dbReference type="NCBI Taxonomy" id="89051"/>
    <lineage>
        <taxon>Bacteria</taxon>
        <taxon>Bacillati</taxon>
        <taxon>Actinomycetota</taxon>
        <taxon>Actinomycetes</taxon>
        <taxon>Mycobacteriales</taxon>
        <taxon>Gordoniaceae</taxon>
        <taxon>Gordonia</taxon>
    </lineage>
</organism>
<feature type="region of interest" description="Disordered" evidence="1">
    <location>
        <begin position="37"/>
        <end position="57"/>
    </location>
</feature>
<feature type="compositionally biased region" description="Polar residues" evidence="1">
    <location>
        <begin position="48"/>
        <end position="57"/>
    </location>
</feature>
<keyword evidence="2" id="KW-1133">Transmembrane helix</keyword>
<keyword evidence="4" id="KW-1185">Reference proteome</keyword>
<protein>
    <submittedName>
        <fullName evidence="3">Uncharacterized protein</fullName>
    </submittedName>
</protein>
<sequence length="81" mass="9044">MFLPYGFIETCAIAFIVVLGIASLIIQLDAIIRGRRRRRRRAARPTESVHSIATDSASLTRDLAAENRRRTQARVLGGRHG</sequence>
<comment type="caution">
    <text evidence="3">The sequence shown here is derived from an EMBL/GenBank/DDBJ whole genome shotgun (WGS) entry which is preliminary data.</text>
</comment>
<evidence type="ECO:0000313" key="4">
    <source>
        <dbReference type="Proteomes" id="UP000466307"/>
    </source>
</evidence>
<reference evidence="3 4" key="1">
    <citation type="submission" date="2020-01" db="EMBL/GenBank/DDBJ databases">
        <title>Investigation of new actinobacteria for the biodesulphurisation of diesel fuel.</title>
        <authorList>
            <person name="Athi Narayanan S.M."/>
        </authorList>
    </citation>
    <scope>NUCLEOTIDE SEQUENCE [LARGE SCALE GENOMIC DNA]</scope>
    <source>
        <strain evidence="3 4">213E</strain>
    </source>
</reference>
<dbReference type="EMBL" id="JAADZU010000068">
    <property type="protein sequence ID" value="NDK91433.1"/>
    <property type="molecule type" value="Genomic_DNA"/>
</dbReference>
<evidence type="ECO:0000313" key="3">
    <source>
        <dbReference type="EMBL" id="NDK91433.1"/>
    </source>
</evidence>
<dbReference type="AlphaFoldDB" id="A0A7K3LT25"/>
<accession>A0A7K3LT25</accession>